<keyword evidence="3 5" id="KW-0479">Metal-binding</keyword>
<evidence type="ECO:0000256" key="1">
    <source>
        <dbReference type="ARBA" id="ARBA00008714"/>
    </source>
</evidence>
<feature type="domain" description="Manganese/iron superoxide dismutase C-terminal" evidence="6">
    <location>
        <begin position="94"/>
        <end position="192"/>
    </location>
</feature>
<feature type="binding site" evidence="5">
    <location>
        <position position="28"/>
    </location>
    <ligand>
        <name>Mn(2+)</name>
        <dbReference type="ChEBI" id="CHEBI:29035"/>
    </ligand>
</feature>
<dbReference type="InterPro" id="IPR036324">
    <property type="entry name" value="Mn/Fe_SOD_N_sf"/>
</dbReference>
<evidence type="ECO:0000256" key="4">
    <source>
        <dbReference type="ARBA" id="ARBA00023002"/>
    </source>
</evidence>
<dbReference type="EC" id="1.15.1.1" evidence="2"/>
<feature type="binding site" evidence="5">
    <location>
        <position position="159"/>
    </location>
    <ligand>
        <name>Mn(2+)</name>
        <dbReference type="ChEBI" id="CHEBI:29035"/>
    </ligand>
</feature>
<dbReference type="SUPFAM" id="SSF46609">
    <property type="entry name" value="Fe,Mn superoxide dismutase (SOD), N-terminal domain"/>
    <property type="match status" value="1"/>
</dbReference>
<dbReference type="Pfam" id="PF02777">
    <property type="entry name" value="Sod_Fe_C"/>
    <property type="match status" value="1"/>
</dbReference>
<dbReference type="GO" id="GO:0004784">
    <property type="term" value="F:superoxide dismutase activity"/>
    <property type="evidence" value="ECO:0007669"/>
    <property type="project" value="UniProtKB-EC"/>
</dbReference>
<comment type="similarity">
    <text evidence="1">Belongs to the iron/manganese superoxide dismutase family.</text>
</comment>
<evidence type="ECO:0000313" key="7">
    <source>
        <dbReference type="EMBL" id="TMQ51959.1"/>
    </source>
</evidence>
<evidence type="ECO:0000256" key="3">
    <source>
        <dbReference type="ARBA" id="ARBA00022723"/>
    </source>
</evidence>
<proteinExistence type="inferred from homology"/>
<dbReference type="PIRSF" id="PIRSF000349">
    <property type="entry name" value="SODismutase"/>
    <property type="match status" value="1"/>
</dbReference>
<keyword evidence="4" id="KW-0560">Oxidoreductase</keyword>
<evidence type="ECO:0000259" key="6">
    <source>
        <dbReference type="Pfam" id="PF02777"/>
    </source>
</evidence>
<dbReference type="PANTHER" id="PTHR11404:SF6">
    <property type="entry name" value="SUPEROXIDE DISMUTASE [MN], MITOCHONDRIAL"/>
    <property type="match status" value="1"/>
</dbReference>
<evidence type="ECO:0000313" key="8">
    <source>
        <dbReference type="Proteomes" id="UP000320184"/>
    </source>
</evidence>
<dbReference type="GO" id="GO:0046872">
    <property type="term" value="F:metal ion binding"/>
    <property type="evidence" value="ECO:0007669"/>
    <property type="project" value="UniProtKB-KW"/>
</dbReference>
<name>A0A538SKR4_UNCEI</name>
<dbReference type="EMBL" id="VBOT01000050">
    <property type="protein sequence ID" value="TMQ51959.1"/>
    <property type="molecule type" value="Genomic_DNA"/>
</dbReference>
<dbReference type="SUPFAM" id="SSF54719">
    <property type="entry name" value="Fe,Mn superoxide dismutase (SOD), C-terminal domain"/>
    <property type="match status" value="1"/>
</dbReference>
<feature type="binding site" evidence="5">
    <location>
        <position position="163"/>
    </location>
    <ligand>
        <name>Mn(2+)</name>
        <dbReference type="ChEBI" id="CHEBI:29035"/>
    </ligand>
</feature>
<dbReference type="Gene3D" id="3.55.40.20">
    <property type="entry name" value="Iron/manganese superoxide dismutase, C-terminal domain"/>
    <property type="match status" value="1"/>
</dbReference>
<dbReference type="InterPro" id="IPR050265">
    <property type="entry name" value="Fe/Mn_Superoxide_Dismutase"/>
</dbReference>
<gene>
    <name evidence="7" type="ORF">E6K73_04335</name>
</gene>
<sequence>MGWKDLEPKKFSCIRELNGISARTMEEHYELYKGYVAKTNEIQKRLDGVDRSTANQVFSDLRSLRVDLSFAYGGVKNHETYFGHLGGKGGTASGRTMELIRRDFPSYDAWLADFKASGLAARGWVWLAYDHDWNLLTTVVGDAQNTFPLWNATPILALDVYEHAYWIDYGRARAKYIEAFFNNLDWNVVEQNLERALAMQQVHK</sequence>
<feature type="binding site" evidence="5">
    <location>
        <position position="78"/>
    </location>
    <ligand>
        <name>Mn(2+)</name>
        <dbReference type="ChEBI" id="CHEBI:29035"/>
    </ligand>
</feature>
<dbReference type="InterPro" id="IPR036314">
    <property type="entry name" value="SOD_C_sf"/>
</dbReference>
<comment type="caution">
    <text evidence="7">The sequence shown here is derived from an EMBL/GenBank/DDBJ whole genome shotgun (WGS) entry which is preliminary data.</text>
</comment>
<evidence type="ECO:0000256" key="5">
    <source>
        <dbReference type="PIRSR" id="PIRSR000349-1"/>
    </source>
</evidence>
<reference evidence="7 8" key="1">
    <citation type="journal article" date="2019" name="Nat. Microbiol.">
        <title>Mediterranean grassland soil C-N compound turnover is dependent on rainfall and depth, and is mediated by genomically divergent microorganisms.</title>
        <authorList>
            <person name="Diamond S."/>
            <person name="Andeer P.F."/>
            <person name="Li Z."/>
            <person name="Crits-Christoph A."/>
            <person name="Burstein D."/>
            <person name="Anantharaman K."/>
            <person name="Lane K.R."/>
            <person name="Thomas B.C."/>
            <person name="Pan C."/>
            <person name="Northen T.R."/>
            <person name="Banfield J.F."/>
        </authorList>
    </citation>
    <scope>NUCLEOTIDE SEQUENCE [LARGE SCALE GENOMIC DNA]</scope>
    <source>
        <strain evidence="7">WS_3</strain>
    </source>
</reference>
<dbReference type="Proteomes" id="UP000320184">
    <property type="component" value="Unassembled WGS sequence"/>
</dbReference>
<accession>A0A538SKR4</accession>
<dbReference type="InterPro" id="IPR019832">
    <property type="entry name" value="Mn/Fe_SOD_C"/>
</dbReference>
<dbReference type="AlphaFoldDB" id="A0A538SKR4"/>
<evidence type="ECO:0000256" key="2">
    <source>
        <dbReference type="ARBA" id="ARBA00012682"/>
    </source>
</evidence>
<dbReference type="InterPro" id="IPR001189">
    <property type="entry name" value="Mn/Fe_SOD"/>
</dbReference>
<dbReference type="Gene3D" id="1.10.287.990">
    <property type="entry name" value="Fe,Mn superoxide dismutase (SOD) domain"/>
    <property type="match status" value="1"/>
</dbReference>
<organism evidence="7 8">
    <name type="scientific">Eiseniibacteriota bacterium</name>
    <dbReference type="NCBI Taxonomy" id="2212470"/>
    <lineage>
        <taxon>Bacteria</taxon>
        <taxon>Candidatus Eiseniibacteriota</taxon>
    </lineage>
</organism>
<protein>
    <recommendedName>
        <fullName evidence="2">superoxide dismutase</fullName>
        <ecNumber evidence="2">1.15.1.1</ecNumber>
    </recommendedName>
</protein>
<dbReference type="PANTHER" id="PTHR11404">
    <property type="entry name" value="SUPEROXIDE DISMUTASE 2"/>
    <property type="match status" value="1"/>
</dbReference>